<comment type="subcellular location">
    <subcellularLocation>
        <location evidence="1">Cytoplasm</location>
    </subcellularLocation>
</comment>
<evidence type="ECO:0008006" key="13">
    <source>
        <dbReference type="Google" id="ProtNLM"/>
    </source>
</evidence>
<evidence type="ECO:0000256" key="4">
    <source>
        <dbReference type="ARBA" id="ARBA00023012"/>
    </source>
</evidence>
<name>A0ABX3H430_PAEBO</name>
<comment type="caution">
    <text evidence="11">The sequence shown here is derived from an EMBL/GenBank/DDBJ whole genome shotgun (WGS) entry which is preliminary data.</text>
</comment>
<evidence type="ECO:0000256" key="7">
    <source>
        <dbReference type="ARBA" id="ARBA00023163"/>
    </source>
</evidence>
<protein>
    <recommendedName>
        <fullName evidence="13">DNA-binding response regulator</fullName>
    </recommendedName>
</protein>
<dbReference type="InterPro" id="IPR011006">
    <property type="entry name" value="CheY-like_superfamily"/>
</dbReference>
<keyword evidence="3 8" id="KW-0597">Phosphoprotein</keyword>
<keyword evidence="7" id="KW-0804">Transcription</keyword>
<keyword evidence="6" id="KW-0238">DNA-binding</keyword>
<evidence type="ECO:0000313" key="12">
    <source>
        <dbReference type="Proteomes" id="UP000187412"/>
    </source>
</evidence>
<dbReference type="SUPFAM" id="SSF52172">
    <property type="entry name" value="CheY-like"/>
    <property type="match status" value="1"/>
</dbReference>
<dbReference type="Pfam" id="PF12833">
    <property type="entry name" value="HTH_18"/>
    <property type="match status" value="1"/>
</dbReference>
<dbReference type="Gene3D" id="1.10.10.60">
    <property type="entry name" value="Homeodomain-like"/>
    <property type="match status" value="2"/>
</dbReference>
<evidence type="ECO:0000256" key="3">
    <source>
        <dbReference type="ARBA" id="ARBA00022553"/>
    </source>
</evidence>
<dbReference type="Gene3D" id="3.40.50.2300">
    <property type="match status" value="1"/>
</dbReference>
<evidence type="ECO:0000259" key="10">
    <source>
        <dbReference type="PROSITE" id="PS50110"/>
    </source>
</evidence>
<keyword evidence="4" id="KW-0902">Two-component regulatory system</keyword>
<dbReference type="SUPFAM" id="SSF46689">
    <property type="entry name" value="Homeodomain-like"/>
    <property type="match status" value="1"/>
</dbReference>
<feature type="domain" description="Response regulatory" evidence="10">
    <location>
        <begin position="4"/>
        <end position="122"/>
    </location>
</feature>
<dbReference type="InterPro" id="IPR051552">
    <property type="entry name" value="HptR"/>
</dbReference>
<dbReference type="SMART" id="SM00342">
    <property type="entry name" value="HTH_ARAC"/>
    <property type="match status" value="1"/>
</dbReference>
<dbReference type="CDD" id="cd17536">
    <property type="entry name" value="REC_YesN-like"/>
    <property type="match status" value="1"/>
</dbReference>
<evidence type="ECO:0000256" key="5">
    <source>
        <dbReference type="ARBA" id="ARBA00023015"/>
    </source>
</evidence>
<sequence>MKYKVLLIDDEPSALEGMLLWIDWQELGFEVCGTSSNGRQGLQQMKELEPDLVITDVNMPLLNGLEMIAAWQREGQREIKFAILSGYSEFEYAQTAIRYGINHYLLKPVFPEEAAEELREIHQELKQETRSRMMNLIATSEESSTLIKELLNENPVDKTYTALYARLSEGISYWNLCLIQSAPEMYAEVREKAASLLTGKAVMYLIDLDAGSFGIVYASSPHAVEGDGIHELTLALREAYPGQPLFIAGGDHEESLCCIANCYRTAKEALMHYFYQPENSGLLAYREIREQTFSYHYDPIRLIDALLSPVNTLDIAGYRQAVDEAARGFREKRVAPEVVKKFAIHIMYRIQELTPEAGGEHGENAAKAFKLPEIQHSMMSLSGLMDHLRTFGESSIELLLQEQDECSHGIVREINQYIQQHYRESLSIQKLAEVFFLHPVYLGQLLMKKNGINFNEQLHNLRIAEATVLLREHKLKLSEIAEQVGYANYGQFLKQFEKKMHMGPNEYRNAKF</sequence>
<evidence type="ECO:0000256" key="1">
    <source>
        <dbReference type="ARBA" id="ARBA00004496"/>
    </source>
</evidence>
<keyword evidence="12" id="KW-1185">Reference proteome</keyword>
<feature type="modified residue" description="4-aspartylphosphate" evidence="8">
    <location>
        <position position="56"/>
    </location>
</feature>
<evidence type="ECO:0000256" key="8">
    <source>
        <dbReference type="PROSITE-ProRule" id="PRU00169"/>
    </source>
</evidence>
<evidence type="ECO:0000259" key="9">
    <source>
        <dbReference type="PROSITE" id="PS01124"/>
    </source>
</evidence>
<keyword evidence="2" id="KW-0963">Cytoplasm</keyword>
<dbReference type="PROSITE" id="PS50110">
    <property type="entry name" value="RESPONSE_REGULATORY"/>
    <property type="match status" value="1"/>
</dbReference>
<dbReference type="PANTHER" id="PTHR42713">
    <property type="entry name" value="HISTIDINE KINASE-RELATED"/>
    <property type="match status" value="1"/>
</dbReference>
<organism evidence="11 12">
    <name type="scientific">Paenibacillus borealis</name>
    <dbReference type="NCBI Taxonomy" id="160799"/>
    <lineage>
        <taxon>Bacteria</taxon>
        <taxon>Bacillati</taxon>
        <taxon>Bacillota</taxon>
        <taxon>Bacilli</taxon>
        <taxon>Bacillales</taxon>
        <taxon>Paenibacillaceae</taxon>
        <taxon>Paenibacillus</taxon>
    </lineage>
</organism>
<feature type="domain" description="HTH araC/xylS-type" evidence="9">
    <location>
        <begin position="412"/>
        <end position="510"/>
    </location>
</feature>
<dbReference type="InterPro" id="IPR018060">
    <property type="entry name" value="HTH_AraC"/>
</dbReference>
<evidence type="ECO:0000313" key="11">
    <source>
        <dbReference type="EMBL" id="OMD45031.1"/>
    </source>
</evidence>
<gene>
    <name evidence="11" type="ORF">BSK56_20765</name>
</gene>
<dbReference type="EMBL" id="MPTB01000028">
    <property type="protein sequence ID" value="OMD45031.1"/>
    <property type="molecule type" value="Genomic_DNA"/>
</dbReference>
<proteinExistence type="predicted"/>
<dbReference type="InterPro" id="IPR001789">
    <property type="entry name" value="Sig_transdc_resp-reg_receiver"/>
</dbReference>
<dbReference type="PANTHER" id="PTHR42713:SF3">
    <property type="entry name" value="TRANSCRIPTIONAL REGULATORY PROTEIN HPTR"/>
    <property type="match status" value="1"/>
</dbReference>
<dbReference type="Proteomes" id="UP000187412">
    <property type="component" value="Unassembled WGS sequence"/>
</dbReference>
<keyword evidence="5" id="KW-0805">Transcription regulation</keyword>
<dbReference type="InterPro" id="IPR009057">
    <property type="entry name" value="Homeodomain-like_sf"/>
</dbReference>
<dbReference type="Pfam" id="PF00072">
    <property type="entry name" value="Response_reg"/>
    <property type="match status" value="1"/>
</dbReference>
<reference evidence="11 12" key="1">
    <citation type="submission" date="2016-10" db="EMBL/GenBank/DDBJ databases">
        <title>Paenibacillus species isolates.</title>
        <authorList>
            <person name="Beno S.M."/>
        </authorList>
    </citation>
    <scope>NUCLEOTIDE SEQUENCE [LARGE SCALE GENOMIC DNA]</scope>
    <source>
        <strain evidence="11 12">FSL H7-0744</strain>
    </source>
</reference>
<accession>A0ABX3H430</accession>
<evidence type="ECO:0000256" key="2">
    <source>
        <dbReference type="ARBA" id="ARBA00022490"/>
    </source>
</evidence>
<evidence type="ECO:0000256" key="6">
    <source>
        <dbReference type="ARBA" id="ARBA00023125"/>
    </source>
</evidence>
<dbReference type="RefSeq" id="WP_076112563.1">
    <property type="nucleotide sequence ID" value="NZ_MPTB01000028.1"/>
</dbReference>
<dbReference type="SMART" id="SM00448">
    <property type="entry name" value="REC"/>
    <property type="match status" value="1"/>
</dbReference>
<dbReference type="PROSITE" id="PS01124">
    <property type="entry name" value="HTH_ARAC_FAMILY_2"/>
    <property type="match status" value="1"/>
</dbReference>